<organism evidence="1 2">
    <name type="scientific">Citrobacter phage CR44b</name>
    <dbReference type="NCBI Taxonomy" id="1455075"/>
    <lineage>
        <taxon>Viruses</taxon>
        <taxon>Duplodnaviria</taxon>
        <taxon>Heunggongvirae</taxon>
        <taxon>Uroviricota</taxon>
        <taxon>Caudoviricetes</taxon>
        <taxon>Autographivirales</taxon>
        <taxon>Autotranscriptaviridae</taxon>
        <taxon>Studiervirinae</taxon>
        <taxon>Kayfunavirus</taxon>
        <taxon>Kayfunavirus CR44b</taxon>
    </lineage>
</organism>
<dbReference type="Proteomes" id="UP000019156">
    <property type="component" value="Segment"/>
</dbReference>
<dbReference type="GeneID" id="18500396"/>
<dbReference type="EMBL" id="HG818823">
    <property type="protein sequence ID" value="CDM21577.1"/>
    <property type="molecule type" value="Genomic_DNA"/>
</dbReference>
<evidence type="ECO:0000313" key="1">
    <source>
        <dbReference type="EMBL" id="CDM21577.1"/>
    </source>
</evidence>
<gene>
    <name evidence="1" type="primary">17.01</name>
</gene>
<dbReference type="OrthoDB" id="30069at10239"/>
<protein>
    <submittedName>
        <fullName evidence="1">Phage virion protein</fullName>
    </submittedName>
</protein>
<sequence>MTDTIMGADVNVLDGRSLSLEMVRLRNEVGALERNNTLNIFTSLDQLGLPITASMTQIAERLPQNSLLAIDATAGTQGATLPLPYFTHPTQAYMSGFLTAWRGNDVKKAYFEWRNEYLVAHADYNTYNVPATLPTKWTFMVDSIINKNGFGPGAFGNLMSNIWVPGTYYFNSSQMPGFTDSPTTAASFLKVDNWQGLPTSDRLYTLIENNGSTRTYTRQNANNWRNVPVVFPQSVADSELRVGDMKIDGNGRLHMRLGANLVGQIIYKGEPQQ</sequence>
<evidence type="ECO:0000313" key="2">
    <source>
        <dbReference type="Proteomes" id="UP000019156"/>
    </source>
</evidence>
<proteinExistence type="predicted"/>
<reference evidence="1 2" key="1">
    <citation type="journal article" date="2014" name="Genome Announc.">
        <title>Complete Genome Sequences of Two Citrobacter rodentium Bacteriophages, CR8 and CR44b.</title>
        <authorList>
            <person name="Toribio A.L."/>
            <person name="Pickard D."/>
            <person name="Cerdeno-Tarraga A.M."/>
            <person name="Petty N.K."/>
            <person name="Thomson N."/>
            <person name="Salmond G."/>
            <person name="Dougan G."/>
        </authorList>
    </citation>
    <scope>NUCLEOTIDE SEQUENCE [LARGE SCALE GENOMIC DNA]</scope>
</reference>
<accession>W6PN87</accession>
<dbReference type="RefSeq" id="YP_009007184.1">
    <property type="nucleotide sequence ID" value="NC_023576.1"/>
</dbReference>
<dbReference type="KEGG" id="vg:18500396"/>
<name>W6PN87_9CAUD</name>
<keyword evidence="2" id="KW-1185">Reference proteome</keyword>